<keyword evidence="2" id="KW-1185">Reference proteome</keyword>
<sequence>MRRPALPRPRGSVDGLRIVLAAVVAFVLTAGGIVPAAVAAPSGADALAAASADTQIKPATLAGFNPENLIDDALFYDGAAMTAAEIQRFLDDRNRCTNTRCINTGTASISSRAAVVSHRTGNVVCNAIEGGTMRISELIYRVQVACGISAKVIIVTLEKEQSLVTGRTPTERNLNFAMGANCPDTAPCDPAYSGIGPQILAGTTSLKNYSAGRFARQPGVHFIGYHPSTSCGGTNLNVSNYATAALYNYTPYQPNAAALAAGYGIGDSCSSYGNRNFVNFYTDWFGASSRAGWPFGNVEVVEPIAGGFRVVGWAADPDTKASIQVHVYVGSAGIPFIASLDRPDVAAAFPNVGAAHGFDVRVPANPGEQVNVCVYGINVGVGQNTLLSCSMSTPVTGPPLGSLDAVVPVEGGVRVSGWSLDPDTTNPGIVHLYVDDLGYSMVATSPRRDLATLFPRHGGNRGFDIVLGATPGPHRVCAYGIDSAGGVNTNLGCRDVTVQPLPEKGRAPFGAVDAISAKDGKLTVSGWAIDPDTADSISVHVYVNGVGTALRADQRRPDVGRVYASYGQPHGYTLVSDIPDGQHSVCVYAIDSVGGLNTVLGCKTIVYERPRSAAPFGNVEMVALRPEGIRVSGWVMDRDAAKTTPVHVYVDDAGQATDTTIWRADVNAAFGGPSLPRGFDITLPAGSSGTKRVCVYGINDAWGPNALISCTSVVVP</sequence>
<dbReference type="EMBL" id="CP137080">
    <property type="protein sequence ID" value="WOQ68827.1"/>
    <property type="molecule type" value="Genomic_DNA"/>
</dbReference>
<dbReference type="KEGG" id="mliy:RYJ27_08900"/>
<evidence type="ECO:0000313" key="2">
    <source>
        <dbReference type="Proteomes" id="UP001329313"/>
    </source>
</evidence>
<gene>
    <name evidence="1" type="ORF">RYJ27_08900</name>
</gene>
<evidence type="ECO:0000313" key="1">
    <source>
        <dbReference type="EMBL" id="WOQ68827.1"/>
    </source>
</evidence>
<accession>A0AAU0MEH9</accession>
<dbReference type="RefSeq" id="WP_330169968.1">
    <property type="nucleotide sequence ID" value="NZ_CP137080.1"/>
</dbReference>
<proteinExistence type="predicted"/>
<name>A0AAU0MEH9_9MICO</name>
<reference evidence="1 2" key="1">
    <citation type="submission" date="2023-10" db="EMBL/GenBank/DDBJ databases">
        <title>Y20.</title>
        <authorList>
            <person name="Zhang G."/>
            <person name="Ding Y."/>
        </authorList>
    </citation>
    <scope>NUCLEOTIDE SEQUENCE [LARGE SCALE GENOMIC DNA]</scope>
    <source>
        <strain evidence="1 2">Y20</strain>
    </source>
</reference>
<organism evidence="1 2">
    <name type="scientific">Microbacterium limosum</name>
    <dbReference type="NCBI Taxonomy" id="3079935"/>
    <lineage>
        <taxon>Bacteria</taxon>
        <taxon>Bacillati</taxon>
        <taxon>Actinomycetota</taxon>
        <taxon>Actinomycetes</taxon>
        <taxon>Micrococcales</taxon>
        <taxon>Microbacteriaceae</taxon>
        <taxon>Microbacterium</taxon>
    </lineage>
</organism>
<protein>
    <submittedName>
        <fullName evidence="1">Uncharacterized protein</fullName>
    </submittedName>
</protein>
<dbReference type="Proteomes" id="UP001329313">
    <property type="component" value="Chromosome"/>
</dbReference>
<dbReference type="AlphaFoldDB" id="A0AAU0MEH9"/>